<dbReference type="EMBL" id="FMXP01000010">
    <property type="protein sequence ID" value="SDB16960.1"/>
    <property type="molecule type" value="Genomic_DNA"/>
</dbReference>
<dbReference type="Gene3D" id="3.40.50.880">
    <property type="match status" value="1"/>
</dbReference>
<dbReference type="GO" id="GO:0033969">
    <property type="term" value="F:gamma-glutamyl-gamma-aminobutyrate hydrolase activity"/>
    <property type="evidence" value="ECO:0007669"/>
    <property type="project" value="TreeGrafter"/>
</dbReference>
<proteinExistence type="predicted"/>
<dbReference type="AlphaFoldDB" id="A0A1G6B8I2"/>
<dbReference type="GO" id="GO:0005829">
    <property type="term" value="C:cytosol"/>
    <property type="evidence" value="ECO:0007669"/>
    <property type="project" value="TreeGrafter"/>
</dbReference>
<reference evidence="1 2" key="1">
    <citation type="submission" date="2016-10" db="EMBL/GenBank/DDBJ databases">
        <authorList>
            <person name="de Groot N.N."/>
        </authorList>
    </citation>
    <scope>NUCLEOTIDE SEQUENCE [LARGE SCALE GENOMIC DNA]</scope>
    <source>
        <strain evidence="1 2">A-4</strain>
    </source>
</reference>
<dbReference type="SUPFAM" id="SSF52317">
    <property type="entry name" value="Class I glutamine amidotransferase-like"/>
    <property type="match status" value="1"/>
</dbReference>
<dbReference type="PANTHER" id="PTHR43235">
    <property type="entry name" value="GLUTAMINE AMIDOTRANSFERASE PB2B2.05-RELATED"/>
    <property type="match status" value="1"/>
</dbReference>
<gene>
    <name evidence="1" type="ORF">SAMN02910293_00841</name>
</gene>
<keyword evidence="2" id="KW-1185">Reference proteome</keyword>
<sequence>MQLLNVYLGGTLHQEIENHSQGLPIGYYHSIDVLEGSQLADYFKTGDQINSVHHQAIDQVGQGLIVTARDPRDGIIEAMELPGYPLLAVQWHPEFLIEEEGGDQSLFDDLVKKAEQEKNNSKGNVT</sequence>
<dbReference type="PROSITE" id="PS51273">
    <property type="entry name" value="GATASE_TYPE_1"/>
    <property type="match status" value="1"/>
</dbReference>
<dbReference type="PANTHER" id="PTHR43235:SF1">
    <property type="entry name" value="GLUTAMINE AMIDOTRANSFERASE PB2B2.05-RELATED"/>
    <property type="match status" value="1"/>
</dbReference>
<dbReference type="Pfam" id="PF07722">
    <property type="entry name" value="Peptidase_C26"/>
    <property type="match status" value="1"/>
</dbReference>
<accession>A0A1G6B8I2</accession>
<dbReference type="GO" id="GO:0006598">
    <property type="term" value="P:polyamine catabolic process"/>
    <property type="evidence" value="ECO:0007669"/>
    <property type="project" value="TreeGrafter"/>
</dbReference>
<organism evidence="1 2">
    <name type="scientific">Streptococcus henryi</name>
    <dbReference type="NCBI Taxonomy" id="439219"/>
    <lineage>
        <taxon>Bacteria</taxon>
        <taxon>Bacillati</taxon>
        <taxon>Bacillota</taxon>
        <taxon>Bacilli</taxon>
        <taxon>Lactobacillales</taxon>
        <taxon>Streptococcaceae</taxon>
        <taxon>Streptococcus</taxon>
    </lineage>
</organism>
<dbReference type="InterPro" id="IPR011697">
    <property type="entry name" value="Peptidase_C26"/>
</dbReference>
<dbReference type="Proteomes" id="UP000182508">
    <property type="component" value="Unassembled WGS sequence"/>
</dbReference>
<evidence type="ECO:0000313" key="2">
    <source>
        <dbReference type="Proteomes" id="UP000182508"/>
    </source>
</evidence>
<dbReference type="InterPro" id="IPR029062">
    <property type="entry name" value="Class_I_gatase-like"/>
</dbReference>
<name>A0A1G6B8I2_9STRE</name>
<dbReference type="STRING" id="439219.SAMN02910293_00841"/>
<protein>
    <submittedName>
        <fullName evidence="1">Peptidase C26</fullName>
    </submittedName>
</protein>
<evidence type="ECO:0000313" key="1">
    <source>
        <dbReference type="EMBL" id="SDB16960.1"/>
    </source>
</evidence>
<dbReference type="InterPro" id="IPR044668">
    <property type="entry name" value="PuuD-like"/>
</dbReference>